<evidence type="ECO:0000313" key="4">
    <source>
        <dbReference type="Proteomes" id="UP000283479"/>
    </source>
</evidence>
<evidence type="ECO:0000259" key="2">
    <source>
        <dbReference type="PROSITE" id="PS50234"/>
    </source>
</evidence>
<dbReference type="InterPro" id="IPR036465">
    <property type="entry name" value="vWFA_dom_sf"/>
</dbReference>
<dbReference type="Pfam" id="PF13531">
    <property type="entry name" value="SBP_bac_11"/>
    <property type="match status" value="1"/>
</dbReference>
<feature type="transmembrane region" description="Helical" evidence="1">
    <location>
        <begin position="21"/>
        <end position="42"/>
    </location>
</feature>
<dbReference type="OrthoDB" id="5621159at2"/>
<keyword evidence="4" id="KW-1185">Reference proteome</keyword>
<protein>
    <submittedName>
        <fullName evidence="3">VWA domain-containing protein</fullName>
    </submittedName>
</protein>
<dbReference type="Gene3D" id="3.40.50.410">
    <property type="entry name" value="von Willebrand factor, type A domain"/>
    <property type="match status" value="1"/>
</dbReference>
<dbReference type="InterPro" id="IPR002035">
    <property type="entry name" value="VWF_A"/>
</dbReference>
<accession>A0A3S3E0C9</accession>
<comment type="caution">
    <text evidence="3">The sequence shown here is derived from an EMBL/GenBank/DDBJ whole genome shotgun (WGS) entry which is preliminary data.</text>
</comment>
<name>A0A3S3E0C9_9NOCA</name>
<dbReference type="RefSeq" id="WP_127953730.1">
    <property type="nucleotide sequence ID" value="NZ_RKLO01000003.1"/>
</dbReference>
<sequence>MAGRHSAPRSKSVPPVVKYTTVGLAIAVVVGVGGFAIVGGLVGKKCESVSDYTVAADPSIAPVLSEVTSGTSAEDLGCRSFSIQAASGVDALGTPGREDGPELWIPDSTQWVARAGGVSGTQFDFATPSVATTPIVIAARDGEMPFFANWVSALQVQGLRTGDPLSSSVSSGPIVGALAEADTGQIPADSVNGALVPLAQTQAANMLDADAAKRLEAVVSDGGTAIATEQHVAENQGDQSAGLTVTAPNTGAVFLDYPMVVTAPDSRQDEAKEAGVALAEVMRSDAGQTALSAGGFRGPDRAPLDAGRGVGEIAVLTVTDPEAASQLLKRYAVLALPSRALVVEDVSGSMSETAGTETRIALTVQASETGATLFPDNAQLGLWAFSIGLGEDGQDYKELVPIRRLDEKRNGVSHRERLTDAVRELPTLVNGGTGLYDTTLAAFRKVKESYDPAAINSVILFTDGSNEDPSSISLDELLDRLEKEQDPARPVIIVTIGITDDADAEVLQQISAVTGGTSHIARTPAEIPGVFVDAMRSRATA</sequence>
<dbReference type="SUPFAM" id="SSF53300">
    <property type="entry name" value="vWA-like"/>
    <property type="match status" value="1"/>
</dbReference>
<reference evidence="3 4" key="1">
    <citation type="submission" date="2018-11" db="EMBL/GenBank/DDBJ databases">
        <title>Rhodococcus spongicola sp. nov. and Rhodococcus xishaensis sp. nov. from marine sponges.</title>
        <authorList>
            <person name="Li L."/>
            <person name="Lin H.W."/>
        </authorList>
    </citation>
    <scope>NUCLEOTIDE SEQUENCE [LARGE SCALE GENOMIC DNA]</scope>
    <source>
        <strain evidence="3 4">LHW51113</strain>
    </source>
</reference>
<dbReference type="Proteomes" id="UP000283479">
    <property type="component" value="Unassembled WGS sequence"/>
</dbReference>
<dbReference type="Pfam" id="PF00092">
    <property type="entry name" value="VWA"/>
    <property type="match status" value="1"/>
</dbReference>
<gene>
    <name evidence="3" type="ORF">EGT50_10095</name>
</gene>
<keyword evidence="1" id="KW-0472">Membrane</keyword>
<keyword evidence="1" id="KW-0812">Transmembrane</keyword>
<organism evidence="3 4">
    <name type="scientific">Rhodococcus xishaensis</name>
    <dbReference type="NCBI Taxonomy" id="2487364"/>
    <lineage>
        <taxon>Bacteria</taxon>
        <taxon>Bacillati</taxon>
        <taxon>Actinomycetota</taxon>
        <taxon>Actinomycetes</taxon>
        <taxon>Mycobacteriales</taxon>
        <taxon>Nocardiaceae</taxon>
        <taxon>Rhodococcus</taxon>
    </lineage>
</organism>
<evidence type="ECO:0000313" key="3">
    <source>
        <dbReference type="EMBL" id="RVW03048.1"/>
    </source>
</evidence>
<feature type="domain" description="VWFA" evidence="2">
    <location>
        <begin position="339"/>
        <end position="535"/>
    </location>
</feature>
<proteinExistence type="predicted"/>
<dbReference type="EMBL" id="RKLO01000003">
    <property type="protein sequence ID" value="RVW03048.1"/>
    <property type="molecule type" value="Genomic_DNA"/>
</dbReference>
<keyword evidence="1" id="KW-1133">Transmembrane helix</keyword>
<evidence type="ECO:0000256" key="1">
    <source>
        <dbReference type="SAM" id="Phobius"/>
    </source>
</evidence>
<dbReference type="SMART" id="SM00327">
    <property type="entry name" value="VWA"/>
    <property type="match status" value="1"/>
</dbReference>
<dbReference type="PROSITE" id="PS50234">
    <property type="entry name" value="VWFA"/>
    <property type="match status" value="1"/>
</dbReference>
<dbReference type="AlphaFoldDB" id="A0A3S3E0C9"/>